<name>A0A088FQJ1_9CAUD</name>
<reference evidence="1 2" key="1">
    <citation type="submission" date="2014-08" db="EMBL/GenBank/DDBJ databases">
        <authorList>
            <person name="Isern S."/>
            <person name="Ashley B.D."/>
            <person name="Baer T.D."/>
            <person name="Czarnecki K.W."/>
            <person name="Deneweth R.M."/>
            <person name="Gatt S.M."/>
            <person name="Jenkins M."/>
            <person name="Lang J.F."/>
            <person name="Marfizo C.J."/>
            <person name="McMahon C.W."/>
            <person name="Power T.R."/>
            <person name="Rosales K.A."/>
            <person name="Walter R.S."/>
            <person name="Wozny M.J."/>
            <person name="Yori S."/>
            <person name="Michael S.F."/>
            <person name="Anders K.R."/>
            <person name="Braun M.A."/>
            <person name="Delesalle V.A."/>
            <person name="Hughes L.E."/>
            <person name="Ware V.C."/>
            <person name="Bradley K.W."/>
            <person name="Barker L.P."/>
            <person name="Asai D.J."/>
            <person name="Bowman C.A."/>
            <person name="Russell D.A."/>
            <person name="Pope W.H."/>
            <person name="Jacobs-Sera D."/>
            <person name="Hendrix R.W."/>
            <person name="Hatfull G.F."/>
        </authorList>
    </citation>
    <scope>NUCLEOTIDE SEQUENCE [LARGE SCALE GENOMIC DNA]</scope>
</reference>
<sequence>MADSATIYDTRNAAGARLRAFHRELYPDVEMTQRDLCILAPCCSAGMHSRFRRQHGERIRQYNPWIFGIDHLGAWREPWPQWLRRIMKEALRHG</sequence>
<dbReference type="RefSeq" id="YP_009201717.1">
    <property type="nucleotide sequence ID" value="NC_028832.1"/>
</dbReference>
<dbReference type="Proteomes" id="UP000029352">
    <property type="component" value="Segment"/>
</dbReference>
<keyword evidence="2" id="KW-1185">Reference proteome</keyword>
<gene>
    <name evidence="1" type="ORF">PBI_OMNICRON_85</name>
</gene>
<evidence type="ECO:0000313" key="1">
    <source>
        <dbReference type="EMBL" id="AIM50418.1"/>
    </source>
</evidence>
<protein>
    <submittedName>
        <fullName evidence="1">Uncharacterized protein</fullName>
    </submittedName>
</protein>
<evidence type="ECO:0000313" key="2">
    <source>
        <dbReference type="Proteomes" id="UP000029352"/>
    </source>
</evidence>
<accession>A0A088FQJ1</accession>
<dbReference type="EMBL" id="KM363596">
    <property type="protein sequence ID" value="AIM50418.1"/>
    <property type="molecule type" value="Genomic_DNA"/>
</dbReference>
<proteinExistence type="predicted"/>
<organism evidence="1 2">
    <name type="scientific">Mycobacterium phage Omnicron</name>
    <dbReference type="NCBI Taxonomy" id="1541819"/>
    <lineage>
        <taxon>Viruses</taxon>
        <taxon>Duplodnaviria</taxon>
        <taxon>Heunggongvirae</taxon>
        <taxon>Uroviricota</taxon>
        <taxon>Caudoviricetes</taxon>
        <taxon>Weiservirinae</taxon>
        <taxon>Kratiovirus</taxon>
        <taxon>Kratiovirus omnicron</taxon>
    </lineage>
</organism>
<dbReference type="OrthoDB" id="23794at10239"/>
<dbReference type="GeneID" id="26628802"/>
<dbReference type="KEGG" id="vg:26628802"/>